<dbReference type="InterPro" id="IPR032675">
    <property type="entry name" value="LRR_dom_sf"/>
</dbReference>
<feature type="region of interest" description="Disordered" evidence="1">
    <location>
        <begin position="1"/>
        <end position="63"/>
    </location>
</feature>
<evidence type="ECO:0000256" key="1">
    <source>
        <dbReference type="SAM" id="MobiDB-lite"/>
    </source>
</evidence>
<feature type="region of interest" description="Disordered" evidence="1">
    <location>
        <begin position="80"/>
        <end position="128"/>
    </location>
</feature>
<dbReference type="EMBL" id="JBBBZM010000216">
    <property type="protein sequence ID" value="KAL0631734.1"/>
    <property type="molecule type" value="Genomic_DNA"/>
</dbReference>
<feature type="region of interest" description="Disordered" evidence="1">
    <location>
        <begin position="1001"/>
        <end position="1024"/>
    </location>
</feature>
<evidence type="ECO:0000259" key="2">
    <source>
        <dbReference type="Pfam" id="PF25353"/>
    </source>
</evidence>
<organism evidence="3 4">
    <name type="scientific">Discina gigas</name>
    <dbReference type="NCBI Taxonomy" id="1032678"/>
    <lineage>
        <taxon>Eukaryota</taxon>
        <taxon>Fungi</taxon>
        <taxon>Dikarya</taxon>
        <taxon>Ascomycota</taxon>
        <taxon>Pezizomycotina</taxon>
        <taxon>Pezizomycetes</taxon>
        <taxon>Pezizales</taxon>
        <taxon>Discinaceae</taxon>
        <taxon>Discina</taxon>
    </lineage>
</organism>
<gene>
    <name evidence="3" type="ORF">Q9L58_009387</name>
</gene>
<dbReference type="InterPro" id="IPR057334">
    <property type="entry name" value="PH_2nd_LRR"/>
</dbReference>
<accession>A0ABR3G710</accession>
<feature type="domain" description="LRR-containing protein second PH" evidence="2">
    <location>
        <begin position="281"/>
        <end position="439"/>
    </location>
</feature>
<dbReference type="PANTHER" id="PTHR24114:SF2">
    <property type="entry name" value="F-BOX DOMAIN-CONTAINING PROTEIN-RELATED"/>
    <property type="match status" value="1"/>
</dbReference>
<reference evidence="3 4" key="1">
    <citation type="submission" date="2024-02" db="EMBL/GenBank/DDBJ databases">
        <title>Discinaceae phylogenomics.</title>
        <authorList>
            <person name="Dirks A.C."/>
            <person name="James T.Y."/>
        </authorList>
    </citation>
    <scope>NUCLEOTIDE SEQUENCE [LARGE SCALE GENOMIC DNA]</scope>
    <source>
        <strain evidence="3 4">ACD0624</strain>
    </source>
</reference>
<feature type="compositionally biased region" description="Basic and acidic residues" evidence="1">
    <location>
        <begin position="1001"/>
        <end position="1010"/>
    </location>
</feature>
<dbReference type="Proteomes" id="UP001447188">
    <property type="component" value="Unassembled WGS sequence"/>
</dbReference>
<feature type="compositionally biased region" description="Polar residues" evidence="1">
    <location>
        <begin position="29"/>
        <end position="44"/>
    </location>
</feature>
<dbReference type="Pfam" id="PF25353">
    <property type="entry name" value="PH_2nd_LRR"/>
    <property type="match status" value="1"/>
</dbReference>
<evidence type="ECO:0000313" key="3">
    <source>
        <dbReference type="EMBL" id="KAL0631734.1"/>
    </source>
</evidence>
<dbReference type="PANTHER" id="PTHR24114">
    <property type="entry name" value="LEUCINE RICH REPEAT FAMILY PROTEIN"/>
    <property type="match status" value="1"/>
</dbReference>
<dbReference type="SUPFAM" id="SSF52047">
    <property type="entry name" value="RNI-like"/>
    <property type="match status" value="1"/>
</dbReference>
<evidence type="ECO:0000313" key="4">
    <source>
        <dbReference type="Proteomes" id="UP001447188"/>
    </source>
</evidence>
<comment type="caution">
    <text evidence="3">The sequence shown here is derived from an EMBL/GenBank/DDBJ whole genome shotgun (WGS) entry which is preliminary data.</text>
</comment>
<dbReference type="InterPro" id="IPR052394">
    <property type="entry name" value="LRR-containing"/>
</dbReference>
<keyword evidence="4" id="KW-1185">Reference proteome</keyword>
<proteinExistence type="predicted"/>
<feature type="compositionally biased region" description="Low complexity" evidence="1">
    <location>
        <begin position="115"/>
        <end position="126"/>
    </location>
</feature>
<sequence>MSSATRDGSSARRKSFGFFSRPTILPDTDPTSPWSSRDPTTLWSSRDPAVKPRPKSAFFSSSASGYQEYTTVVSSSIAPRPRVLTKNPAQRPRSMFGSLRSRDRDSTSPRPQPASSGSSSIDSSQSDTLYTINPSNKVVVYSGEAISTGGLLRRKREYIVLTNAELLRYKSEQKANEAFGIPTRSPVTGRAPSIGSVGDLGNEGTLVTMMNQVVAIYRFGGDVDLACSIQVDHLDDMNGAPSTTMLQVGTPGEAQKWLDNLRQISRYSRIVRNPPSFSDSAIQHIARRLEAEKDYSPTHFHIFRVVQRAGKMHNHRGGSAEDLQKMYSTICYLVVGIHKIHLVPIPKTSPNRSATSLISTATSSSYGILNLIGLSISDSDDSFSLTFRAPQKLHLASTNASDIIQVIRQASDYLRPNYLIPPFTVDMPEIMKDEALPDIPSTPGDDFNGFDRTLSAYCTAYDLDASNIAYGVHMDVEDAPQFVLYPPAYSRRRQYTDLELLAVMRALRWNESFSSISFRGISLEALHKVHDVHGSEYEPKLERSGRAINLKEAGEKRNSLLIHELRALALYSGKLRRMDFFECMKRKSRIGEYAGRSTMENGCGIVEAIMPLCRRGLTNVDWFDLTGIELVESDLDWLVDAATSKLAHFRGFELARCGLTERFLTLFLNSLVTHENTLESLDLSGNPCRIYTPCLNNMMAYFPFLRKLNLSRLLRASGDDALLTTETLLRWRLEDLDLSETKLNNETIDAVSAYLASPQSDSLHHLTLTQCGLTSKDIAVLMHSMSRNPGKPRNLHLYIGQNPLSINHDKLVECVRMGITPTHLTMRMIDYPKEDMFRELMDAMRVNKTITFLDLSKISLPYEAGHETCNSLGEMFAKNMTLKELVLSGEQGVLESVRLGAGLIKPLGRLAENKALEILRIELQSLGTPGAMELASMLTKNTTLRELHCEMNEIHLQGFTAMVNAMEKNKTLLYIPSMDRDRAEHVKRLKDKLFQPMEALEKGSGKDKLKSSQRQGLGLRRLSKPEKRKVTFTEESLGVAGAEQGLVLLEEKWESETQRMQRFIVRNLQMYHQKDLSRRYGAPLSNFLQT</sequence>
<protein>
    <recommendedName>
        <fullName evidence="2">LRR-containing protein second PH domain-containing protein</fullName>
    </recommendedName>
</protein>
<name>A0ABR3G710_9PEZI</name>
<dbReference type="Gene3D" id="3.80.10.10">
    <property type="entry name" value="Ribonuclease Inhibitor"/>
    <property type="match status" value="1"/>
</dbReference>